<accession>A0ABU9GMF5</accession>
<keyword evidence="1" id="KW-1133">Transmembrane helix</keyword>
<evidence type="ECO:0008006" key="4">
    <source>
        <dbReference type="Google" id="ProtNLM"/>
    </source>
</evidence>
<gene>
    <name evidence="2" type="ORF">V6256_02640</name>
</gene>
<feature type="transmembrane region" description="Helical" evidence="1">
    <location>
        <begin position="12"/>
        <end position="42"/>
    </location>
</feature>
<evidence type="ECO:0000256" key="1">
    <source>
        <dbReference type="SAM" id="Phobius"/>
    </source>
</evidence>
<proteinExistence type="predicted"/>
<dbReference type="RefSeq" id="WP_341596473.1">
    <property type="nucleotide sequence ID" value="NZ_JBAKAZ010000006.1"/>
</dbReference>
<feature type="transmembrane region" description="Helical" evidence="1">
    <location>
        <begin position="48"/>
        <end position="69"/>
    </location>
</feature>
<evidence type="ECO:0000313" key="2">
    <source>
        <dbReference type="EMBL" id="MEL0628493.1"/>
    </source>
</evidence>
<sequence length="107" mass="12031">MLKAWCQIIVGLILWVVAISVGITWIAFCFGTVIIGILLLFFAPRILLFPPMFISVFANGFLLVGLANINLYNRDKDIIDGEAEWVRTDDDQQDVISGTLEDKNNKE</sequence>
<reference evidence="2 3" key="1">
    <citation type="submission" date="2024-02" db="EMBL/GenBank/DDBJ databases">
        <title>Bacteria isolated from the canopy kelp, Nereocystis luetkeana.</title>
        <authorList>
            <person name="Pfister C.A."/>
            <person name="Younker I.T."/>
            <person name="Light S.H."/>
        </authorList>
    </citation>
    <scope>NUCLEOTIDE SEQUENCE [LARGE SCALE GENOMIC DNA]</scope>
    <source>
        <strain evidence="2 3">TI.1.05</strain>
    </source>
</reference>
<keyword evidence="1" id="KW-0812">Transmembrane</keyword>
<dbReference type="EMBL" id="JBAKAZ010000006">
    <property type="protein sequence ID" value="MEL0628493.1"/>
    <property type="molecule type" value="Genomic_DNA"/>
</dbReference>
<evidence type="ECO:0000313" key="3">
    <source>
        <dbReference type="Proteomes" id="UP001369082"/>
    </source>
</evidence>
<protein>
    <recommendedName>
        <fullName evidence="4">Inner membrane protein</fullName>
    </recommendedName>
</protein>
<name>A0ABU9GMF5_9GAMM</name>
<dbReference type="Proteomes" id="UP001369082">
    <property type="component" value="Unassembled WGS sequence"/>
</dbReference>
<comment type="caution">
    <text evidence="2">The sequence shown here is derived from an EMBL/GenBank/DDBJ whole genome shotgun (WGS) entry which is preliminary data.</text>
</comment>
<organism evidence="2 3">
    <name type="scientific">Psychromonas aquatilis</name>
    <dbReference type="NCBI Taxonomy" id="2005072"/>
    <lineage>
        <taxon>Bacteria</taxon>
        <taxon>Pseudomonadati</taxon>
        <taxon>Pseudomonadota</taxon>
        <taxon>Gammaproteobacteria</taxon>
        <taxon>Alteromonadales</taxon>
        <taxon>Psychromonadaceae</taxon>
        <taxon>Psychromonas</taxon>
    </lineage>
</organism>
<keyword evidence="3" id="KW-1185">Reference proteome</keyword>
<keyword evidence="1" id="KW-0472">Membrane</keyword>